<organism evidence="1 2">
    <name type="scientific">Halomonas eurihalina</name>
    <dbReference type="NCBI Taxonomy" id="42566"/>
    <lineage>
        <taxon>Bacteria</taxon>
        <taxon>Pseudomonadati</taxon>
        <taxon>Pseudomonadota</taxon>
        <taxon>Gammaproteobacteria</taxon>
        <taxon>Oceanospirillales</taxon>
        <taxon>Halomonadaceae</taxon>
        <taxon>Halomonas</taxon>
    </lineage>
</organism>
<proteinExistence type="predicted"/>
<name>A0A5D9DDF7_HALER</name>
<gene>
    <name evidence="1" type="ORF">FZZ93_02400</name>
</gene>
<dbReference type="AlphaFoldDB" id="A0A5D9DDF7"/>
<evidence type="ECO:0000313" key="1">
    <source>
        <dbReference type="EMBL" id="TZG41533.1"/>
    </source>
</evidence>
<evidence type="ECO:0008006" key="3">
    <source>
        <dbReference type="Google" id="ProtNLM"/>
    </source>
</evidence>
<keyword evidence="2" id="KW-1185">Reference proteome</keyword>
<dbReference type="EMBL" id="VTPU01000001">
    <property type="protein sequence ID" value="TZG41533.1"/>
    <property type="molecule type" value="Genomic_DNA"/>
</dbReference>
<evidence type="ECO:0000313" key="2">
    <source>
        <dbReference type="Proteomes" id="UP000324260"/>
    </source>
</evidence>
<protein>
    <recommendedName>
        <fullName evidence="3">DUF1799 domain-containing protein</fullName>
    </recommendedName>
</protein>
<comment type="caution">
    <text evidence="1">The sequence shown here is derived from an EMBL/GenBank/DDBJ whole genome shotgun (WGS) entry which is preliminary data.</text>
</comment>
<accession>A0A5D9DDF7</accession>
<dbReference type="OrthoDB" id="6169380at2"/>
<dbReference type="Proteomes" id="UP000324260">
    <property type="component" value="Unassembled WGS sequence"/>
</dbReference>
<sequence length="115" mass="12614">MELGSAWVAHTQTPNKVGDDLSALGIRVADGIAPSDEEVDVPVLPENWEALELFLACATQWRHVPMGGVTGLDYTALYSVMAMHQVAATEQRERLAQVQRIERGALQAMKDQQRG</sequence>
<reference evidence="1 2" key="1">
    <citation type="submission" date="2019-08" db="EMBL/GenBank/DDBJ databases">
        <title>Draft Genome Sequence of Halomonas eurihalina Isolated from Preserved Hide-surface.</title>
        <authorList>
            <person name="Hussain S.A."/>
            <person name="Xu A."/>
            <person name="Sarker M."/>
            <person name="Sommers C."/>
        </authorList>
    </citation>
    <scope>NUCLEOTIDE SEQUENCE [LARGE SCALE GENOMIC DNA]</scope>
    <source>
        <strain evidence="1 2">MS1</strain>
    </source>
</reference>
<dbReference type="Pfam" id="PF08809">
    <property type="entry name" value="DUF1799"/>
    <property type="match status" value="1"/>
</dbReference>
<dbReference type="InterPro" id="IPR014915">
    <property type="entry name" value="Phage_TLS_TfmB"/>
</dbReference>